<keyword evidence="4" id="KW-1185">Reference proteome</keyword>
<feature type="domain" description="HNH nuclease" evidence="1">
    <location>
        <begin position="230"/>
        <end position="276"/>
    </location>
</feature>
<evidence type="ECO:0000313" key="3">
    <source>
        <dbReference type="EMBL" id="ROT99338.1"/>
    </source>
</evidence>
<dbReference type="RefSeq" id="WP_123642932.1">
    <property type="nucleotide sequence ID" value="NZ_ML119087.1"/>
</dbReference>
<dbReference type="OrthoDB" id="7181882at2"/>
<proteinExistence type="predicted"/>
<protein>
    <submittedName>
        <fullName evidence="3">Uncharacterized protein</fullName>
    </submittedName>
</protein>
<comment type="caution">
    <text evidence="3">The sequence shown here is derived from an EMBL/GenBank/DDBJ whole genome shotgun (WGS) entry which is preliminary data.</text>
</comment>
<name>A0A3N2QVS1_9RHOB</name>
<evidence type="ECO:0000259" key="1">
    <source>
        <dbReference type="Pfam" id="PF13391"/>
    </source>
</evidence>
<dbReference type="Proteomes" id="UP000268016">
    <property type="component" value="Unassembled WGS sequence"/>
</dbReference>
<accession>A0A3N2QVS1</accession>
<dbReference type="EMBL" id="RDRB01000007">
    <property type="protein sequence ID" value="ROT99338.1"/>
    <property type="molecule type" value="Genomic_DNA"/>
</dbReference>
<organism evidence="3 4">
    <name type="scientific">Histidinibacterium lentulum</name>
    <dbReference type="NCBI Taxonomy" id="2480588"/>
    <lineage>
        <taxon>Bacteria</taxon>
        <taxon>Pseudomonadati</taxon>
        <taxon>Pseudomonadota</taxon>
        <taxon>Alphaproteobacteria</taxon>
        <taxon>Rhodobacterales</taxon>
        <taxon>Paracoccaceae</taxon>
        <taxon>Histidinibacterium</taxon>
    </lineage>
</organism>
<dbReference type="Pfam" id="PF20296">
    <property type="entry name" value="MTaX1"/>
    <property type="match status" value="1"/>
</dbReference>
<dbReference type="InterPro" id="IPR003615">
    <property type="entry name" value="HNH_nuc"/>
</dbReference>
<reference evidence="3 4" key="1">
    <citation type="submission" date="2018-10" db="EMBL/GenBank/DDBJ databases">
        <title>Histidinibacterium lentulum gen. nov., sp. nov., a marine bacterium from the culture broth of Picochlorum sp. 122.</title>
        <authorList>
            <person name="Wang G."/>
        </authorList>
    </citation>
    <scope>NUCLEOTIDE SEQUENCE [LARGE SCALE GENOMIC DNA]</scope>
    <source>
        <strain evidence="3 4">B17</strain>
    </source>
</reference>
<evidence type="ECO:0000313" key="4">
    <source>
        <dbReference type="Proteomes" id="UP000268016"/>
    </source>
</evidence>
<gene>
    <name evidence="3" type="ORF">EAT49_14030</name>
</gene>
<dbReference type="Pfam" id="PF13391">
    <property type="entry name" value="HNH_2"/>
    <property type="match status" value="1"/>
</dbReference>
<evidence type="ECO:0000259" key="2">
    <source>
        <dbReference type="Pfam" id="PF20296"/>
    </source>
</evidence>
<dbReference type="Gene3D" id="1.10.30.50">
    <property type="match status" value="1"/>
</dbReference>
<dbReference type="AlphaFoldDB" id="A0A3N2QVS1"/>
<dbReference type="InterPro" id="IPR046894">
    <property type="entry name" value="MTaX1"/>
</dbReference>
<dbReference type="CDD" id="cd00085">
    <property type="entry name" value="HNHc"/>
    <property type="match status" value="1"/>
</dbReference>
<feature type="domain" description="Methylase-associated X1" evidence="2">
    <location>
        <begin position="40"/>
        <end position="157"/>
    </location>
</feature>
<sequence>MALDRNLLFYFVRDALAPYSENFRIIDRQNPVQMTLNGARYSAHVSYVHDSGNARDNDDEVRIQLGRGIIEEQRARQARGDRVAFIGFFDTGDTFVAWDPRHVFSLQARTVVSVYARQSQRVSVSTQQAAVHQFMARQLGEQSFAIALPASALGFYLENVEHFHALRSEHAIVNLVGRHTETFADAGLGASGEIEVDEAGEREKFTFERTAYPRDPRFKKWVLEAYGQTCCVCDRQLAIVQAAHIIPHSVEGSPNHVTNGLALCIEHHRLYDDALLLPGPGYRLVFNTDRAEYLRQTNQDKGIGEIRNLHERPFAVPTDPARRPRNDYLQRGLDIRMGA</sequence>